<accession>A0A1H6T8G6</accession>
<dbReference type="STRING" id="1416801.SAMN05192553_101172"/>
<protein>
    <submittedName>
        <fullName evidence="2">Phosphohistidine phosphatase</fullName>
    </submittedName>
</protein>
<evidence type="ECO:0000256" key="1">
    <source>
        <dbReference type="ARBA" id="ARBA00022801"/>
    </source>
</evidence>
<proteinExistence type="predicted"/>
<dbReference type="SUPFAM" id="SSF53254">
    <property type="entry name" value="Phosphoglycerate mutase-like"/>
    <property type="match status" value="1"/>
</dbReference>
<sequence length="158" mass="17430">MVKELLLARHGEATAPSFAVEDMQRSLTPAGAQQVERLGRTLAINGQTCDYLIHSPARRCSQTAAILAQQLSVKTCNAHRSIYQASREQLFRQLTQFPKEANQVLLVGHNPAVSQLAAYLTGESHLVFSPGMMARIHFTDQEWEAVSKGTGTLEEILQ</sequence>
<name>A0A1H6T8G6_9BACT</name>
<dbReference type="GO" id="GO:0016787">
    <property type="term" value="F:hydrolase activity"/>
    <property type="evidence" value="ECO:0007669"/>
    <property type="project" value="UniProtKB-KW"/>
</dbReference>
<reference evidence="3" key="1">
    <citation type="submission" date="2016-10" db="EMBL/GenBank/DDBJ databases">
        <authorList>
            <person name="Varghese N."/>
            <person name="Submissions S."/>
        </authorList>
    </citation>
    <scope>NUCLEOTIDE SEQUENCE [LARGE SCALE GENOMIC DNA]</scope>
    <source>
        <strain evidence="3">IBRC-M 10761</strain>
    </source>
</reference>
<dbReference type="CDD" id="cd07067">
    <property type="entry name" value="HP_PGM_like"/>
    <property type="match status" value="1"/>
</dbReference>
<evidence type="ECO:0000313" key="3">
    <source>
        <dbReference type="Proteomes" id="UP000199403"/>
    </source>
</evidence>
<dbReference type="AlphaFoldDB" id="A0A1H6T8G6"/>
<keyword evidence="3" id="KW-1185">Reference proteome</keyword>
<evidence type="ECO:0000313" key="2">
    <source>
        <dbReference type="EMBL" id="SEI76393.1"/>
    </source>
</evidence>
<dbReference type="InterPro" id="IPR029033">
    <property type="entry name" value="His_PPase_superfam"/>
</dbReference>
<dbReference type="Pfam" id="PF00300">
    <property type="entry name" value="His_Phos_1"/>
    <property type="match status" value="1"/>
</dbReference>
<dbReference type="SMART" id="SM00855">
    <property type="entry name" value="PGAM"/>
    <property type="match status" value="1"/>
</dbReference>
<dbReference type="Gene3D" id="3.40.50.1240">
    <property type="entry name" value="Phosphoglycerate mutase-like"/>
    <property type="match status" value="1"/>
</dbReference>
<dbReference type="RefSeq" id="WP_092168173.1">
    <property type="nucleotide sequence ID" value="NZ_FNZH01000001.1"/>
</dbReference>
<dbReference type="PANTHER" id="PTHR20935:SF0">
    <property type="entry name" value="SERINE_THREONINE-PROTEIN PHOSPHATASE PGAM5, MITOCHONDRIAL"/>
    <property type="match status" value="1"/>
</dbReference>
<dbReference type="EMBL" id="FNZH01000001">
    <property type="protein sequence ID" value="SEI76393.1"/>
    <property type="molecule type" value="Genomic_DNA"/>
</dbReference>
<dbReference type="Proteomes" id="UP000199403">
    <property type="component" value="Unassembled WGS sequence"/>
</dbReference>
<dbReference type="InterPro" id="IPR051021">
    <property type="entry name" value="Mito_Ser/Thr_phosphatase"/>
</dbReference>
<dbReference type="InterPro" id="IPR013078">
    <property type="entry name" value="His_Pase_superF_clade-1"/>
</dbReference>
<dbReference type="PANTHER" id="PTHR20935">
    <property type="entry name" value="PHOSPHOGLYCERATE MUTASE-RELATED"/>
    <property type="match status" value="1"/>
</dbReference>
<keyword evidence="1" id="KW-0378">Hydrolase</keyword>
<organism evidence="2 3">
    <name type="scientific">Cyclobacterium xiamenense</name>
    <dbReference type="NCBI Taxonomy" id="1297121"/>
    <lineage>
        <taxon>Bacteria</taxon>
        <taxon>Pseudomonadati</taxon>
        <taxon>Bacteroidota</taxon>
        <taxon>Cytophagia</taxon>
        <taxon>Cytophagales</taxon>
        <taxon>Cyclobacteriaceae</taxon>
        <taxon>Cyclobacterium</taxon>
    </lineage>
</organism>
<gene>
    <name evidence="2" type="ORF">SAMN05192553_101172</name>
</gene>
<dbReference type="OrthoDB" id="9810154at2"/>